<protein>
    <submittedName>
        <fullName evidence="1">Uncharacterized protein</fullName>
    </submittedName>
</protein>
<accession>A0A1H2CCQ0</accession>
<dbReference type="EMBL" id="LT629758">
    <property type="protein sequence ID" value="SDT68032.1"/>
    <property type="molecule type" value="Genomic_DNA"/>
</dbReference>
<organism evidence="1 2">
    <name type="scientific">Actinoplanes derwentensis</name>
    <dbReference type="NCBI Taxonomy" id="113562"/>
    <lineage>
        <taxon>Bacteria</taxon>
        <taxon>Bacillati</taxon>
        <taxon>Actinomycetota</taxon>
        <taxon>Actinomycetes</taxon>
        <taxon>Micromonosporales</taxon>
        <taxon>Micromonosporaceae</taxon>
        <taxon>Actinoplanes</taxon>
    </lineage>
</organism>
<proteinExistence type="predicted"/>
<reference evidence="1 2" key="1">
    <citation type="submission" date="2016-10" db="EMBL/GenBank/DDBJ databases">
        <authorList>
            <person name="de Groot N.N."/>
        </authorList>
    </citation>
    <scope>NUCLEOTIDE SEQUENCE [LARGE SCALE GENOMIC DNA]</scope>
    <source>
        <strain evidence="1 2">DSM 43941</strain>
    </source>
</reference>
<keyword evidence="2" id="KW-1185">Reference proteome</keyword>
<dbReference type="STRING" id="113562.SAMN04489716_5563"/>
<dbReference type="RefSeq" id="WP_172890630.1">
    <property type="nucleotide sequence ID" value="NZ_BOMJ01000043.1"/>
</dbReference>
<gene>
    <name evidence="1" type="ORF">SAMN04489716_5563</name>
</gene>
<dbReference type="Proteomes" id="UP000198688">
    <property type="component" value="Chromosome I"/>
</dbReference>
<dbReference type="AlphaFoldDB" id="A0A1H2CCQ0"/>
<sequence length="73" mass="8308">MIPRPGDVLIVDSRASVQFGGGRELVFRVIALGVKPTYDGWGWITGYVLDRDGNAVERRKIFVQFEGLRRFPR</sequence>
<name>A0A1H2CCQ0_9ACTN</name>
<evidence type="ECO:0000313" key="2">
    <source>
        <dbReference type="Proteomes" id="UP000198688"/>
    </source>
</evidence>
<evidence type="ECO:0000313" key="1">
    <source>
        <dbReference type="EMBL" id="SDT68032.1"/>
    </source>
</evidence>